<protein>
    <recommendedName>
        <fullName evidence="4">Secreted protein</fullName>
    </recommendedName>
</protein>
<dbReference type="EMBL" id="KN120510">
    <property type="protein sequence ID" value="KFO38463.1"/>
    <property type="molecule type" value="Genomic_DNA"/>
</dbReference>
<evidence type="ECO:0008006" key="4">
    <source>
        <dbReference type="Google" id="ProtNLM"/>
    </source>
</evidence>
<keyword evidence="1" id="KW-0732">Signal</keyword>
<gene>
    <name evidence="2" type="ORF">H920_00112</name>
</gene>
<sequence length="119" mass="12723">MGSKFAVLLIALVMTLLKRTHRAASEGGKNHGTMCLEENPFPAAPPRPLCPPCPLPSSAHTALTRPAADTDEISFPFTAYCIQTMLPRGDSTLWGHEVGIQGVSVFVAPGAAEKRLVKR</sequence>
<proteinExistence type="predicted"/>
<organism evidence="2 3">
    <name type="scientific">Fukomys damarensis</name>
    <name type="common">Damaraland mole rat</name>
    <name type="synonym">Cryptomys damarensis</name>
    <dbReference type="NCBI Taxonomy" id="885580"/>
    <lineage>
        <taxon>Eukaryota</taxon>
        <taxon>Metazoa</taxon>
        <taxon>Chordata</taxon>
        <taxon>Craniata</taxon>
        <taxon>Vertebrata</taxon>
        <taxon>Euteleostomi</taxon>
        <taxon>Mammalia</taxon>
        <taxon>Eutheria</taxon>
        <taxon>Euarchontoglires</taxon>
        <taxon>Glires</taxon>
        <taxon>Rodentia</taxon>
        <taxon>Hystricomorpha</taxon>
        <taxon>Bathyergidae</taxon>
        <taxon>Fukomys</taxon>
    </lineage>
</organism>
<evidence type="ECO:0000256" key="1">
    <source>
        <dbReference type="SAM" id="SignalP"/>
    </source>
</evidence>
<keyword evidence="3" id="KW-1185">Reference proteome</keyword>
<name>A0A091E6R1_FUKDA</name>
<accession>A0A091E6R1</accession>
<evidence type="ECO:0000313" key="3">
    <source>
        <dbReference type="Proteomes" id="UP000028990"/>
    </source>
</evidence>
<feature type="chain" id="PRO_5001872548" description="Secreted protein" evidence="1">
    <location>
        <begin position="23"/>
        <end position="119"/>
    </location>
</feature>
<dbReference type="AlphaFoldDB" id="A0A091E6R1"/>
<evidence type="ECO:0000313" key="2">
    <source>
        <dbReference type="EMBL" id="KFO38463.1"/>
    </source>
</evidence>
<feature type="signal peptide" evidence="1">
    <location>
        <begin position="1"/>
        <end position="22"/>
    </location>
</feature>
<dbReference type="Proteomes" id="UP000028990">
    <property type="component" value="Unassembled WGS sequence"/>
</dbReference>
<reference evidence="2 3" key="1">
    <citation type="submission" date="2013-11" db="EMBL/GenBank/DDBJ databases">
        <title>The Damaraland mole rat (Fukomys damarensis) genome and evolution of African mole rats.</title>
        <authorList>
            <person name="Gladyshev V.N."/>
            <person name="Fang X."/>
        </authorList>
    </citation>
    <scope>NUCLEOTIDE SEQUENCE [LARGE SCALE GENOMIC DNA]</scope>
    <source>
        <tissue evidence="2">Liver</tissue>
    </source>
</reference>